<dbReference type="Gene3D" id="3.15.20.10">
    <property type="entry name" value="Bactericidal permeability-increasing protein, domain 2"/>
    <property type="match status" value="1"/>
</dbReference>
<dbReference type="PANTHER" id="PTHR47616:SF1">
    <property type="entry name" value="CHOLESTERYL ESTER TRANSFER PROTEIN"/>
    <property type="match status" value="1"/>
</dbReference>
<keyword evidence="13" id="KW-0325">Glycoprotein</keyword>
<sequence>DFLSDGGINVDIGVTTTPVILANYIESYHKGLTSYLNTTSVINNSVFHPNQLTENRMLYFWFSDEVFKPLIAAAHQDGRFQLNISSEEVKALFKTSLSSTQPEYIEKCLLESASPELRMWSSSVPTLTTSTMGTSVWAQAAGELYCGSQNKPTLFFQTNVTIDVTASYADKKLFLHGKPQEIFVVRAELPPQNQRIYDEAQIEFIREAVDKIGIPKVLSVLQVEITRLMDKQGANLFDIINPEVLHQEGYVVTHMDFGFPHHLLVDFLKRTLQ</sequence>
<feature type="non-terminal residue" evidence="17">
    <location>
        <position position="1"/>
    </location>
</feature>
<keyword evidence="9" id="KW-0153">Cholesterol metabolism</keyword>
<evidence type="ECO:0000256" key="9">
    <source>
        <dbReference type="ARBA" id="ARBA00022548"/>
    </source>
</evidence>
<dbReference type="SUPFAM" id="SSF55394">
    <property type="entry name" value="Bactericidal permeability-increasing protein, BPI"/>
    <property type="match status" value="1"/>
</dbReference>
<keyword evidence="7" id="KW-0813">Transport</keyword>
<comment type="catalytic activity">
    <reaction evidence="2">
        <text>cholesteryl (9Z,12Z)-octadecadienoate(in) = cholesteryl (9Z,12Z)-octadecadienoate(out)</text>
        <dbReference type="Rhea" id="RHEA:43356"/>
        <dbReference type="ChEBI" id="CHEBI:41509"/>
    </reaction>
</comment>
<evidence type="ECO:0000256" key="2">
    <source>
        <dbReference type="ARBA" id="ARBA00001140"/>
    </source>
</evidence>
<evidence type="ECO:0000256" key="7">
    <source>
        <dbReference type="ARBA" id="ARBA00022448"/>
    </source>
</evidence>
<evidence type="ECO:0000259" key="16">
    <source>
        <dbReference type="SMART" id="SM00329"/>
    </source>
</evidence>
<dbReference type="InterPro" id="IPR017130">
    <property type="entry name" value="Cholesteryl_ester_transfer"/>
</dbReference>
<keyword evidence="8" id="KW-0964">Secreted</keyword>
<gene>
    <name evidence="17" type="ORF">ILYODFUR_024075</name>
</gene>
<dbReference type="InterPro" id="IPR017943">
    <property type="entry name" value="Bactericidal_perm-incr_a/b_dom"/>
</dbReference>
<comment type="catalytic activity">
    <reaction evidence="1">
        <text>cholesteryl (9Z-octadecenoate)(in) = cholesteryl (9Z-octadecenoate)(out)</text>
        <dbReference type="Rhea" id="RHEA:43348"/>
        <dbReference type="ChEBI" id="CHEBI:46898"/>
    </reaction>
</comment>
<evidence type="ECO:0000256" key="4">
    <source>
        <dbReference type="ARBA" id="ARBA00004613"/>
    </source>
</evidence>
<comment type="similarity">
    <text evidence="5">Belongs to the BPI/LBP/Plunc superfamily. BPI/LBP family.</text>
</comment>
<evidence type="ECO:0000256" key="15">
    <source>
        <dbReference type="ARBA" id="ARBA00045611"/>
    </source>
</evidence>
<evidence type="ECO:0000256" key="8">
    <source>
        <dbReference type="ARBA" id="ARBA00022525"/>
    </source>
</evidence>
<evidence type="ECO:0000256" key="6">
    <source>
        <dbReference type="ARBA" id="ARBA00022354"/>
    </source>
</evidence>
<name>A0ABV0TYH6_9TELE</name>
<keyword evidence="18" id="KW-1185">Reference proteome</keyword>
<feature type="domain" description="Lipid-binding serum glycoprotein C-terminal" evidence="16">
    <location>
        <begin position="52"/>
        <end position="255"/>
    </location>
</feature>
<dbReference type="PANTHER" id="PTHR47616">
    <property type="entry name" value="CHOLESTERYL ESTER TRANSFER PROTEIN"/>
    <property type="match status" value="1"/>
</dbReference>
<comment type="function">
    <text evidence="15">Involved in the transfer of neutral lipids, including cholesteryl ester and triglyceride, among lipoprotein particles. Allows the net movement of cholesteryl ester from high density lipoproteins/HDL to triglyceride-rich very low density lipoproteins/VLDL, and the equimolar transport of triglyceride from VLDL to HDL. Regulates the reverse cholesterol transport, by which excess cholesterol is removed from peripheral tissues and returned to the liver for elimination.</text>
</comment>
<keyword evidence="11" id="KW-0443">Lipid metabolism</keyword>
<proteinExistence type="inferred from homology"/>
<evidence type="ECO:0000256" key="12">
    <source>
        <dbReference type="ARBA" id="ARBA00023166"/>
    </source>
</evidence>
<evidence type="ECO:0000256" key="11">
    <source>
        <dbReference type="ARBA" id="ARBA00023098"/>
    </source>
</evidence>
<comment type="catalytic activity">
    <reaction evidence="3">
        <text>1,2,3-tri-(9Z-octadecenoyl)-glycerol(in) = 1,2,3-tri-(9Z-octadecenoyl)-glycerol(out)</text>
        <dbReference type="Rhea" id="RHEA:43352"/>
        <dbReference type="ChEBI" id="CHEBI:53753"/>
    </reaction>
</comment>
<organism evidence="17 18">
    <name type="scientific">Ilyodon furcidens</name>
    <name type="common">goldbreast splitfin</name>
    <dbReference type="NCBI Taxonomy" id="33524"/>
    <lineage>
        <taxon>Eukaryota</taxon>
        <taxon>Metazoa</taxon>
        <taxon>Chordata</taxon>
        <taxon>Craniata</taxon>
        <taxon>Vertebrata</taxon>
        <taxon>Euteleostomi</taxon>
        <taxon>Actinopterygii</taxon>
        <taxon>Neopterygii</taxon>
        <taxon>Teleostei</taxon>
        <taxon>Neoteleostei</taxon>
        <taxon>Acanthomorphata</taxon>
        <taxon>Ovalentaria</taxon>
        <taxon>Atherinomorphae</taxon>
        <taxon>Cyprinodontiformes</taxon>
        <taxon>Goodeidae</taxon>
        <taxon>Ilyodon</taxon>
    </lineage>
</organism>
<keyword evidence="10" id="KW-0445">Lipid transport</keyword>
<protein>
    <recommendedName>
        <fullName evidence="6">Cholesteryl ester transfer protein</fullName>
    </recommendedName>
</protein>
<dbReference type="InterPro" id="IPR001124">
    <property type="entry name" value="Lipid-bd_serum_glycop_C"/>
</dbReference>
<evidence type="ECO:0000313" key="17">
    <source>
        <dbReference type="EMBL" id="MEQ2237536.1"/>
    </source>
</evidence>
<evidence type="ECO:0000256" key="1">
    <source>
        <dbReference type="ARBA" id="ARBA00000222"/>
    </source>
</evidence>
<evidence type="ECO:0000256" key="10">
    <source>
        <dbReference type="ARBA" id="ARBA00023055"/>
    </source>
</evidence>
<evidence type="ECO:0000313" key="18">
    <source>
        <dbReference type="Proteomes" id="UP001482620"/>
    </source>
</evidence>
<evidence type="ECO:0000256" key="5">
    <source>
        <dbReference type="ARBA" id="ARBA00007292"/>
    </source>
</evidence>
<accession>A0ABV0TYH6</accession>
<comment type="subcellular location">
    <subcellularLocation>
        <location evidence="4">Secreted</location>
    </subcellularLocation>
</comment>
<keyword evidence="12" id="KW-1207">Sterol metabolism</keyword>
<reference evidence="17 18" key="1">
    <citation type="submission" date="2021-06" db="EMBL/GenBank/DDBJ databases">
        <authorList>
            <person name="Palmer J.M."/>
        </authorList>
    </citation>
    <scope>NUCLEOTIDE SEQUENCE [LARGE SCALE GENOMIC DNA]</scope>
    <source>
        <strain evidence="18">if_2019</strain>
        <tissue evidence="17">Muscle</tissue>
    </source>
</reference>
<comment type="caution">
    <text evidence="17">The sequence shown here is derived from an EMBL/GenBank/DDBJ whole genome shotgun (WGS) entry which is preliminary data.</text>
</comment>
<keyword evidence="14" id="KW-0753">Steroid metabolism</keyword>
<evidence type="ECO:0000256" key="14">
    <source>
        <dbReference type="ARBA" id="ARBA00023221"/>
    </source>
</evidence>
<dbReference type="Proteomes" id="UP001482620">
    <property type="component" value="Unassembled WGS sequence"/>
</dbReference>
<evidence type="ECO:0000256" key="3">
    <source>
        <dbReference type="ARBA" id="ARBA00001417"/>
    </source>
</evidence>
<dbReference type="EMBL" id="JAHRIQ010049158">
    <property type="protein sequence ID" value="MEQ2237536.1"/>
    <property type="molecule type" value="Genomic_DNA"/>
</dbReference>
<evidence type="ECO:0000256" key="13">
    <source>
        <dbReference type="ARBA" id="ARBA00023180"/>
    </source>
</evidence>
<dbReference type="SMART" id="SM00329">
    <property type="entry name" value="BPI2"/>
    <property type="match status" value="1"/>
</dbReference>